<evidence type="ECO:0000256" key="1">
    <source>
        <dbReference type="SAM" id="MobiDB-lite"/>
    </source>
</evidence>
<reference evidence="2" key="1">
    <citation type="submission" date="2019-10" db="EMBL/GenBank/DDBJ databases">
        <authorList>
            <person name="Nor Muhammad N."/>
        </authorList>
    </citation>
    <scope>NUCLEOTIDE SEQUENCE</scope>
</reference>
<organism evidence="2">
    <name type="scientific">Ganoderma boninense</name>
    <dbReference type="NCBI Taxonomy" id="34458"/>
    <lineage>
        <taxon>Eukaryota</taxon>
        <taxon>Fungi</taxon>
        <taxon>Dikarya</taxon>
        <taxon>Basidiomycota</taxon>
        <taxon>Agaricomycotina</taxon>
        <taxon>Agaricomycetes</taxon>
        <taxon>Polyporales</taxon>
        <taxon>Polyporaceae</taxon>
        <taxon>Ganoderma</taxon>
    </lineage>
</organism>
<protein>
    <submittedName>
        <fullName evidence="2">Autotransporter adhesin</fullName>
    </submittedName>
</protein>
<feature type="compositionally biased region" description="Polar residues" evidence="1">
    <location>
        <begin position="1"/>
        <end position="10"/>
    </location>
</feature>
<dbReference type="EMBL" id="LR729621">
    <property type="protein sequence ID" value="VWP01732.1"/>
    <property type="molecule type" value="Genomic_DNA"/>
</dbReference>
<sequence length="378" mass="42628">MRDTTGNGILSTRKRARSDSGAAVDDEVVSDLDELGRVMGIASPQARGAKRQREGADEDLESVMSDLTDLDELERIMGHASGAPVKRPGKPWTQLNRSQQLSQVFMGLNRTARKVVDTAQKGENTTVFGFFNLEHSVKHGKDKKAFGTIVFDGDCARRAVSQDNYDLVYHLPGAFRGRTLDDFTEGAFRWASVAPITANGKGDFQAAYRDGTYVGQTQLCQFWHATGHKNKDAQVGYQMRQTGPSFRGAFRAMNDFAPIAAFCTTVLKEIDPLQHTLLWDVRERRMKNENWAEQPIFKAYNPTLLWECCEVVYNRWSPPHFDRNDPDMSWAAIVYFGTFVRPPMFAMQPVGHLFWKAYLGQSTPHLPPPLQVERGRMD</sequence>
<dbReference type="AlphaFoldDB" id="A0A5K1K8H6"/>
<name>A0A5K1K8H6_9APHY</name>
<proteinExistence type="predicted"/>
<feature type="region of interest" description="Disordered" evidence="1">
    <location>
        <begin position="1"/>
        <end position="24"/>
    </location>
</feature>
<evidence type="ECO:0000313" key="2">
    <source>
        <dbReference type="EMBL" id="VWP01732.1"/>
    </source>
</evidence>
<accession>A0A5K1K8H6</accession>
<gene>
    <name evidence="2" type="primary">A3MYH6</name>
</gene>